<evidence type="ECO:0000313" key="3">
    <source>
        <dbReference type="Proteomes" id="UP000187181"/>
    </source>
</evidence>
<feature type="domain" description="Glycosyltransferase 2-like" evidence="1">
    <location>
        <begin position="13"/>
        <end position="173"/>
    </location>
</feature>
<dbReference type="OrthoDB" id="199095at2"/>
<dbReference type="AlphaFoldDB" id="A0A1R3XPL6"/>
<organism evidence="2 3">
    <name type="scientific">Pontibacter indicus</name>
    <dbReference type="NCBI Taxonomy" id="1317125"/>
    <lineage>
        <taxon>Bacteria</taxon>
        <taxon>Pseudomonadati</taxon>
        <taxon>Bacteroidota</taxon>
        <taxon>Cytophagia</taxon>
        <taxon>Cytophagales</taxon>
        <taxon>Hymenobacteraceae</taxon>
        <taxon>Pontibacter</taxon>
    </lineage>
</organism>
<name>A0A1R3XPL6_9BACT</name>
<dbReference type="PANTHER" id="PTHR22916:SF3">
    <property type="entry name" value="UDP-GLCNAC:BETAGAL BETA-1,3-N-ACETYLGLUCOSAMINYLTRANSFERASE-LIKE PROTEIN 1"/>
    <property type="match status" value="1"/>
</dbReference>
<proteinExistence type="predicted"/>
<reference evidence="3" key="1">
    <citation type="submission" date="2017-01" db="EMBL/GenBank/DDBJ databases">
        <authorList>
            <person name="Varghese N."/>
            <person name="Submissions S."/>
        </authorList>
    </citation>
    <scope>NUCLEOTIDE SEQUENCE [LARGE SCALE GENOMIC DNA]</scope>
    <source>
        <strain evidence="3">LP100</strain>
    </source>
</reference>
<keyword evidence="3" id="KW-1185">Reference proteome</keyword>
<dbReference type="InterPro" id="IPR029044">
    <property type="entry name" value="Nucleotide-diphossugar_trans"/>
</dbReference>
<accession>A0A1R3XPL6</accession>
<dbReference type="Proteomes" id="UP000187181">
    <property type="component" value="Unassembled WGS sequence"/>
</dbReference>
<evidence type="ECO:0000259" key="1">
    <source>
        <dbReference type="Pfam" id="PF00535"/>
    </source>
</evidence>
<dbReference type="GO" id="GO:0016758">
    <property type="term" value="F:hexosyltransferase activity"/>
    <property type="evidence" value="ECO:0007669"/>
    <property type="project" value="UniProtKB-ARBA"/>
</dbReference>
<dbReference type="EMBL" id="FTPP01000003">
    <property type="protein sequence ID" value="SIT93818.1"/>
    <property type="molecule type" value="Genomic_DNA"/>
</dbReference>
<sequence length="310" mass="36294">MQLNAREETPVVSVWMITYNHEKFIRQSIESVLMQKTNFPIELVIGEDCSTDGTRKIIEELEQKYPQVIKPVYHKSNVGAARNAYEFCLPKLKGKYVACLEGDDYWMDPFKLQKQVDFLEANPDYILSFHDCKVVDRDNKVLKEGRLAENFKKDLPQESIILGSLIPTNTVLFRNRVITCPKEIFSVTNNDTFLFALLGQHGKAKFSNDVQPSAYRVHDGGIWSSIDNLEKRKSGLNTYEQLYKVIDSKYKHLIKKALFTRRLMLIKQNKSVLDSIKYYINSYNYFYFGNGMYKTWLKSHYDLLKQLYRN</sequence>
<dbReference type="STRING" id="1317125.SAMN05444128_3230"/>
<dbReference type="InterPro" id="IPR001173">
    <property type="entry name" value="Glyco_trans_2-like"/>
</dbReference>
<dbReference type="RefSeq" id="WP_076670946.1">
    <property type="nucleotide sequence ID" value="NZ_FTPP01000003.1"/>
</dbReference>
<evidence type="ECO:0000313" key="2">
    <source>
        <dbReference type="EMBL" id="SIT93818.1"/>
    </source>
</evidence>
<gene>
    <name evidence="2" type="ORF">SAMN05444128_3230</name>
</gene>
<dbReference type="Gene3D" id="3.90.550.10">
    <property type="entry name" value="Spore Coat Polysaccharide Biosynthesis Protein SpsA, Chain A"/>
    <property type="match status" value="1"/>
</dbReference>
<keyword evidence="2" id="KW-0808">Transferase</keyword>
<dbReference type="PANTHER" id="PTHR22916">
    <property type="entry name" value="GLYCOSYLTRANSFERASE"/>
    <property type="match status" value="1"/>
</dbReference>
<protein>
    <submittedName>
        <fullName evidence="2">Glycosyltransferase involved in cell wall bisynthesis</fullName>
    </submittedName>
</protein>
<dbReference type="Pfam" id="PF00535">
    <property type="entry name" value="Glycos_transf_2"/>
    <property type="match status" value="1"/>
</dbReference>
<dbReference type="SUPFAM" id="SSF53448">
    <property type="entry name" value="Nucleotide-diphospho-sugar transferases"/>
    <property type="match status" value="1"/>
</dbReference>